<dbReference type="GO" id="GO:0031177">
    <property type="term" value="F:phosphopantetheine binding"/>
    <property type="evidence" value="ECO:0007669"/>
    <property type="project" value="InterPro"/>
</dbReference>
<evidence type="ECO:0000256" key="3">
    <source>
        <dbReference type="ARBA" id="ARBA00022553"/>
    </source>
</evidence>
<dbReference type="GO" id="GO:0009366">
    <property type="term" value="C:enterobactin synthetase complex"/>
    <property type="evidence" value="ECO:0007669"/>
    <property type="project" value="TreeGrafter"/>
</dbReference>
<organism evidence="5 6">
    <name type="scientific">Umezawaea endophytica</name>
    <dbReference type="NCBI Taxonomy" id="1654476"/>
    <lineage>
        <taxon>Bacteria</taxon>
        <taxon>Bacillati</taxon>
        <taxon>Actinomycetota</taxon>
        <taxon>Actinomycetes</taxon>
        <taxon>Pseudonocardiales</taxon>
        <taxon>Pseudonocardiaceae</taxon>
        <taxon>Umezawaea</taxon>
    </lineage>
</organism>
<dbReference type="InterPro" id="IPR023213">
    <property type="entry name" value="CAT-like_dom_sf"/>
</dbReference>
<sequence length="1489" mass="162082">MSADVEDIFPLLPGQLGMLVRTLRSPGAGVYIEQRTCTIEGEVDVELLRRSWQLLVDHHAALRTSVHWSGLQQPVQVVRRTAVPVVRVLEEGEDRAEVVRRDAEEGFALDRAPLFRLTVLPEGPGRWFLMWTVHHVILDGWSATILLQEFFSTYSALARGVTPLLPPRPRQRAVVEHLLGLDPAAAREFWTGHLAGFGAAATIRFPGAHDEHGYERSNRPLPARTSEAVREFAARHRVTAASVYFAAWQLQLAAYSGADDLVTGVVSSGRGSAFPGADRVVGLLLNTLPVRTTIDPDVDLASFVRYCHDTMAACAEHDRTSLIDVHDWCGRPSGLPLFESLFVVQNFPFDRAMLERHDRWRISDLDFVEITDTPLCMMIVPGGRIGDDGVVYLSYDTAHVPPRLAGAVIADYERLLDRVLAAPAGTALRDVRATAAPLLLGAAADSDARPVAVVRDEFDSDTERGLAAVWSRLLGFPVTSPDADFFDLGGQSLLAMRIVSGVRGAFGVTLPVEVVFQASRLADCAKRIAELVDGGSPSTTRIRAAAVRSEPNGSSVYRVSPAQLRLWFLDQLFPGGTAYAASVAVEISGPLDDTVLWEAISTLTRRHDALRSTFTDIDGIPHVVVHEDVTVPREVRHVDPAGLPKALTEEARRPLDLRTGPLLRVVCYPLEPTRTVVQLCLHHMVSDEWSMKVMLDELVELYEAGASGRPPSLPVLASRYVDYAQHQWDRAAALPEEVTGYWRDVLRGVVVDLALPGRRPRPAVPSFDGGKVAFELGEQDVERLRGLADERGTTLFVVLGSAVAIVLAARTGTTRFALGTPVADRPETEFEPLVGLMVDTVPFPVDVAPGLRVADLVDEVGSSVVGALTHAHAGFDRIVDASPDSRSSATNPLFQVLVSLHEMLPSAHEMHDLALRWLDVDTGSVQFDLGVRARVDDGALRGVVEFARDLYDEHVVEGIAADLVSTLRSLPDRLGDRVDELFAPEPVPGTTIADTVTAVWRDVLGAEDVDAEDDFFTLGGDSISLLKVKSRLAAAGHPVSLQVLYSAPRLADLAAAMTSAPEAFGTSASDEPSPPTGTQRYMLDQATANPDTGVFLVSAGYAVDLPFDVGAMRTALAQVIALHPALRTSFHRDDLGGWTYQVHDSAPLRFTEADLSALPEPEAVRRHEDWLAAEQLTGFAVDEPGLVRWSLTRMSDRETRLGVVIHHAVIDGMSLASLVAQVLTRYRDELNGVVTAPPTEDPVFPAFTGRTRPERTLADALPFWRAELHTARPHRLHVGGSGHTVLEHPLPDEVVGRLRDRAGQLNVSLRLLLLAAHISVVTATPLATPCRGDAGRVVTGLLLHSRDEDVPDDAVGNFLNPVPLVLRGEQRSWRELVRAAQVAEAAVFPHLGCQFPDVQRALGLADPFAALFNYVRFRHAATEEDRAGVRFLPGRDLFPHPVVAHFRDDRDVVLALQLGAGAPLDVHGVAALYTAALTRLVDDPEDTPW</sequence>
<gene>
    <name evidence="5" type="ORF">NZH93_36880</name>
</gene>
<dbReference type="SUPFAM" id="SSF52777">
    <property type="entry name" value="CoA-dependent acyltransferases"/>
    <property type="match status" value="6"/>
</dbReference>
<proteinExistence type="predicted"/>
<evidence type="ECO:0000259" key="4">
    <source>
        <dbReference type="PROSITE" id="PS50075"/>
    </source>
</evidence>
<dbReference type="GO" id="GO:0009239">
    <property type="term" value="P:enterobactin biosynthetic process"/>
    <property type="evidence" value="ECO:0007669"/>
    <property type="project" value="TreeGrafter"/>
</dbReference>
<protein>
    <submittedName>
        <fullName evidence="5">Condensation domain-containing protein</fullName>
    </submittedName>
</protein>
<dbReference type="Gene3D" id="3.30.559.30">
    <property type="entry name" value="Nonribosomal peptide synthetase, condensation domain"/>
    <property type="match status" value="3"/>
</dbReference>
<accession>A0A9X2VUI8</accession>
<dbReference type="PANTHER" id="PTHR45527">
    <property type="entry name" value="NONRIBOSOMAL PEPTIDE SYNTHETASE"/>
    <property type="match status" value="1"/>
</dbReference>
<dbReference type="Gene3D" id="1.10.1200.10">
    <property type="entry name" value="ACP-like"/>
    <property type="match status" value="2"/>
</dbReference>
<comment type="cofactor">
    <cofactor evidence="1">
        <name>pantetheine 4'-phosphate</name>
        <dbReference type="ChEBI" id="CHEBI:47942"/>
    </cofactor>
</comment>
<dbReference type="InterPro" id="IPR001242">
    <property type="entry name" value="Condensation_dom"/>
</dbReference>
<keyword evidence="3" id="KW-0597">Phosphoprotein</keyword>
<dbReference type="Gene3D" id="3.30.559.10">
    <property type="entry name" value="Chloramphenicol acetyltransferase-like domain"/>
    <property type="match status" value="3"/>
</dbReference>
<feature type="domain" description="Carrier" evidence="4">
    <location>
        <begin position="457"/>
        <end position="532"/>
    </location>
</feature>
<dbReference type="InterPro" id="IPR036736">
    <property type="entry name" value="ACP-like_sf"/>
</dbReference>
<feature type="domain" description="Carrier" evidence="4">
    <location>
        <begin position="987"/>
        <end position="1061"/>
    </location>
</feature>
<dbReference type="PROSITE" id="PS50075">
    <property type="entry name" value="CARRIER"/>
    <property type="match status" value="2"/>
</dbReference>
<comment type="caution">
    <text evidence="5">The sequence shown here is derived from an EMBL/GenBank/DDBJ whole genome shotgun (WGS) entry which is preliminary data.</text>
</comment>
<keyword evidence="6" id="KW-1185">Reference proteome</keyword>
<dbReference type="InterPro" id="IPR009081">
    <property type="entry name" value="PP-bd_ACP"/>
</dbReference>
<evidence type="ECO:0000313" key="6">
    <source>
        <dbReference type="Proteomes" id="UP001141259"/>
    </source>
</evidence>
<dbReference type="Proteomes" id="UP001141259">
    <property type="component" value="Unassembled WGS sequence"/>
</dbReference>
<dbReference type="InterPro" id="IPR020806">
    <property type="entry name" value="PKS_PP-bd"/>
</dbReference>
<dbReference type="SMART" id="SM00823">
    <property type="entry name" value="PKS_PP"/>
    <property type="match status" value="2"/>
</dbReference>
<reference evidence="5" key="1">
    <citation type="submission" date="2022-08" db="EMBL/GenBank/DDBJ databases">
        <authorList>
            <person name="Tistechok S."/>
            <person name="Samborskyy M."/>
            <person name="Roman I."/>
        </authorList>
    </citation>
    <scope>NUCLEOTIDE SEQUENCE</scope>
    <source>
        <strain evidence="5">DSM 103496</strain>
    </source>
</reference>
<dbReference type="Pfam" id="PF00550">
    <property type="entry name" value="PP-binding"/>
    <property type="match status" value="2"/>
</dbReference>
<dbReference type="SUPFAM" id="SSF47336">
    <property type="entry name" value="ACP-like"/>
    <property type="match status" value="2"/>
</dbReference>
<dbReference type="GO" id="GO:0043041">
    <property type="term" value="P:amino acid activation for nonribosomal peptide biosynthetic process"/>
    <property type="evidence" value="ECO:0007669"/>
    <property type="project" value="TreeGrafter"/>
</dbReference>
<name>A0A9X2VUI8_9PSEU</name>
<dbReference type="Pfam" id="PF00668">
    <property type="entry name" value="Condensation"/>
    <property type="match status" value="3"/>
</dbReference>
<dbReference type="GO" id="GO:0005829">
    <property type="term" value="C:cytosol"/>
    <property type="evidence" value="ECO:0007669"/>
    <property type="project" value="TreeGrafter"/>
</dbReference>
<evidence type="ECO:0000256" key="2">
    <source>
        <dbReference type="ARBA" id="ARBA00022450"/>
    </source>
</evidence>
<dbReference type="CDD" id="cd19531">
    <property type="entry name" value="LCL_NRPS-like"/>
    <property type="match status" value="1"/>
</dbReference>
<dbReference type="PANTHER" id="PTHR45527:SF1">
    <property type="entry name" value="FATTY ACID SYNTHASE"/>
    <property type="match status" value="1"/>
</dbReference>
<evidence type="ECO:0000256" key="1">
    <source>
        <dbReference type="ARBA" id="ARBA00001957"/>
    </source>
</evidence>
<dbReference type="RefSeq" id="WP_259627917.1">
    <property type="nucleotide sequence ID" value="NZ_JANYMP010000024.1"/>
</dbReference>
<dbReference type="GO" id="GO:0047527">
    <property type="term" value="F:2,3-dihydroxybenzoate-serine ligase activity"/>
    <property type="evidence" value="ECO:0007669"/>
    <property type="project" value="TreeGrafter"/>
</dbReference>
<dbReference type="EMBL" id="JANYMP010000024">
    <property type="protein sequence ID" value="MCS7482452.1"/>
    <property type="molecule type" value="Genomic_DNA"/>
</dbReference>
<keyword evidence="2" id="KW-0596">Phosphopantetheine</keyword>
<evidence type="ECO:0000313" key="5">
    <source>
        <dbReference type="EMBL" id="MCS7482452.1"/>
    </source>
</evidence>
<dbReference type="GO" id="GO:0008610">
    <property type="term" value="P:lipid biosynthetic process"/>
    <property type="evidence" value="ECO:0007669"/>
    <property type="project" value="UniProtKB-ARBA"/>
</dbReference>